<dbReference type="PROSITE" id="PS50021">
    <property type="entry name" value="CH"/>
    <property type="match status" value="1"/>
</dbReference>
<dbReference type="SMART" id="SM00033">
    <property type="entry name" value="CH"/>
    <property type="match status" value="1"/>
</dbReference>
<dbReference type="EMBL" id="JAWJWE010000005">
    <property type="protein sequence ID" value="KAK6634561.1"/>
    <property type="molecule type" value="Genomic_DNA"/>
</dbReference>
<evidence type="ECO:0000259" key="4">
    <source>
        <dbReference type="PROSITE" id="PS50021"/>
    </source>
</evidence>
<dbReference type="AlphaFoldDB" id="A0AAN8S7H6"/>
<keyword evidence="1" id="KW-0677">Repeat</keyword>
<accession>A0AAN8S7H6</accession>
<reference evidence="6 8" key="1">
    <citation type="submission" date="2023-10" db="EMBL/GenBank/DDBJ databases">
        <title>Genomes of two closely related lineages of the louse Polyplax serrata with different host specificities.</title>
        <authorList>
            <person name="Martinu J."/>
            <person name="Tarabai H."/>
            <person name="Stefka J."/>
            <person name="Hypsa V."/>
        </authorList>
    </citation>
    <scope>NUCLEOTIDE SEQUENCE [LARGE SCALE GENOMIC DNA]</scope>
    <source>
        <strain evidence="5">98ZLc_SE</strain>
        <strain evidence="6">HR10_N</strain>
    </source>
</reference>
<evidence type="ECO:0000256" key="2">
    <source>
        <dbReference type="ARBA" id="ARBA00023203"/>
    </source>
</evidence>
<dbReference type="InterPro" id="IPR001589">
    <property type="entry name" value="Actinin_actin-bd_CS"/>
</dbReference>
<comment type="caution">
    <text evidence="6">The sequence shown here is derived from an EMBL/GenBank/DDBJ whole genome shotgun (WGS) entry which is preliminary data.</text>
</comment>
<evidence type="ECO:0000313" key="6">
    <source>
        <dbReference type="EMBL" id="KAK6634561.1"/>
    </source>
</evidence>
<dbReference type="EMBL" id="JAWJWF010000048">
    <property type="protein sequence ID" value="KAK6619965.1"/>
    <property type="molecule type" value="Genomic_DNA"/>
</dbReference>
<keyword evidence="2" id="KW-0009">Actin-binding</keyword>
<dbReference type="GO" id="GO:0030036">
    <property type="term" value="P:actin cytoskeleton organization"/>
    <property type="evidence" value="ECO:0007669"/>
    <property type="project" value="InterPro"/>
</dbReference>
<name>A0AAN8S7H6_POLSC</name>
<evidence type="ECO:0000256" key="1">
    <source>
        <dbReference type="ARBA" id="ARBA00022737"/>
    </source>
</evidence>
<organism evidence="6 8">
    <name type="scientific">Polyplax serrata</name>
    <name type="common">Common mouse louse</name>
    <dbReference type="NCBI Taxonomy" id="468196"/>
    <lineage>
        <taxon>Eukaryota</taxon>
        <taxon>Metazoa</taxon>
        <taxon>Ecdysozoa</taxon>
        <taxon>Arthropoda</taxon>
        <taxon>Hexapoda</taxon>
        <taxon>Insecta</taxon>
        <taxon>Pterygota</taxon>
        <taxon>Neoptera</taxon>
        <taxon>Paraneoptera</taxon>
        <taxon>Psocodea</taxon>
        <taxon>Troctomorpha</taxon>
        <taxon>Phthiraptera</taxon>
        <taxon>Anoplura</taxon>
        <taxon>Polyplacidae</taxon>
        <taxon>Polyplax</taxon>
    </lineage>
</organism>
<dbReference type="Proteomes" id="UP001372834">
    <property type="component" value="Unassembled WGS sequence"/>
</dbReference>
<proteinExistence type="predicted"/>
<dbReference type="Pfam" id="PF00307">
    <property type="entry name" value="CH"/>
    <property type="match status" value="1"/>
</dbReference>
<gene>
    <name evidence="6" type="ORF">RUM43_011962</name>
    <name evidence="5" type="ORF">RUM44_006365</name>
</gene>
<evidence type="ECO:0000256" key="3">
    <source>
        <dbReference type="SAM" id="MobiDB-lite"/>
    </source>
</evidence>
<dbReference type="PANTHER" id="PTHR38537">
    <property type="entry name" value="JITTERBUG, ISOFORM N"/>
    <property type="match status" value="1"/>
</dbReference>
<sequence>MSVPGNDGAAVGPDPREAIDGDESDFDEDMSAAERDLAEDAQWKRIQQNTFTRWANEHLKTVNRHILNLETDLADGLNLITLIEVLSGKKLPKHNKKPNFRSQKLENVSVALKFLEQDEGIRIVNIGECKQSGTK</sequence>
<evidence type="ECO:0000313" key="7">
    <source>
        <dbReference type="Proteomes" id="UP001359485"/>
    </source>
</evidence>
<keyword evidence="7" id="KW-1185">Reference proteome</keyword>
<evidence type="ECO:0000313" key="8">
    <source>
        <dbReference type="Proteomes" id="UP001372834"/>
    </source>
</evidence>
<dbReference type="InterPro" id="IPR036872">
    <property type="entry name" value="CH_dom_sf"/>
</dbReference>
<dbReference type="Proteomes" id="UP001359485">
    <property type="component" value="Unassembled WGS sequence"/>
</dbReference>
<dbReference type="PROSITE" id="PS00019">
    <property type="entry name" value="ACTININ_1"/>
    <property type="match status" value="1"/>
</dbReference>
<protein>
    <recommendedName>
        <fullName evidence="4">Calponin-homology (CH) domain-containing protein</fullName>
    </recommendedName>
</protein>
<dbReference type="InterPro" id="IPR044801">
    <property type="entry name" value="Filamin"/>
</dbReference>
<dbReference type="SUPFAM" id="SSF47576">
    <property type="entry name" value="Calponin-homology domain, CH-domain"/>
    <property type="match status" value="1"/>
</dbReference>
<feature type="region of interest" description="Disordered" evidence="3">
    <location>
        <begin position="1"/>
        <end position="33"/>
    </location>
</feature>
<dbReference type="Gene3D" id="1.10.418.10">
    <property type="entry name" value="Calponin-like domain"/>
    <property type="match status" value="1"/>
</dbReference>
<evidence type="ECO:0000313" key="5">
    <source>
        <dbReference type="EMBL" id="KAK6619965.1"/>
    </source>
</evidence>
<dbReference type="GO" id="GO:0051015">
    <property type="term" value="F:actin filament binding"/>
    <property type="evidence" value="ECO:0007669"/>
    <property type="project" value="InterPro"/>
</dbReference>
<feature type="domain" description="Calponin-homology (CH)" evidence="4">
    <location>
        <begin position="45"/>
        <end position="135"/>
    </location>
</feature>
<dbReference type="PANTHER" id="PTHR38537:SF8">
    <property type="entry name" value="FILAMIN-A"/>
    <property type="match status" value="1"/>
</dbReference>
<dbReference type="InterPro" id="IPR001715">
    <property type="entry name" value="CH_dom"/>
</dbReference>
<feature type="compositionally biased region" description="Acidic residues" evidence="3">
    <location>
        <begin position="20"/>
        <end position="31"/>
    </location>
</feature>